<dbReference type="KEGG" id="mcal:110301507"/>
<dbReference type="InterPro" id="IPR039284">
    <property type="entry name" value="CCDC159/163"/>
</dbReference>
<feature type="compositionally biased region" description="Polar residues" evidence="2">
    <location>
        <begin position="386"/>
        <end position="395"/>
    </location>
</feature>
<evidence type="ECO:0000256" key="2">
    <source>
        <dbReference type="SAM" id="MobiDB-lite"/>
    </source>
</evidence>
<evidence type="ECO:0000256" key="1">
    <source>
        <dbReference type="SAM" id="Coils"/>
    </source>
</evidence>
<dbReference type="CTD" id="126075"/>
<evidence type="ECO:0000313" key="3">
    <source>
        <dbReference type="Proteomes" id="UP000515126"/>
    </source>
</evidence>
<dbReference type="RefSeq" id="XP_021027648.1">
    <property type="nucleotide sequence ID" value="XM_021171989.2"/>
</dbReference>
<protein>
    <submittedName>
        <fullName evidence="4">Coiled-coil domain-containing protein 159 isoform X1</fullName>
    </submittedName>
</protein>
<dbReference type="AlphaFoldDB" id="A0A6P5QDS5"/>
<feature type="region of interest" description="Disordered" evidence="2">
    <location>
        <begin position="78"/>
        <end position="116"/>
    </location>
</feature>
<evidence type="ECO:0000313" key="4">
    <source>
        <dbReference type="RefSeq" id="XP_021027648.1"/>
    </source>
</evidence>
<accession>A0A6P5QDS5</accession>
<proteinExistence type="predicted"/>
<feature type="coiled-coil region" evidence="1">
    <location>
        <begin position="271"/>
        <end position="305"/>
    </location>
</feature>
<feature type="region of interest" description="Disordered" evidence="2">
    <location>
        <begin position="376"/>
        <end position="421"/>
    </location>
</feature>
<feature type="region of interest" description="Disordered" evidence="2">
    <location>
        <begin position="42"/>
        <end position="64"/>
    </location>
</feature>
<dbReference type="PANTHER" id="PTHR34533:SF1">
    <property type="entry name" value="COILED-COIL DOMAIN-CONTAINING PROTEIN 159"/>
    <property type="match status" value="1"/>
</dbReference>
<organism evidence="3 4">
    <name type="scientific">Mus caroli</name>
    <name type="common">Ryukyu mouse</name>
    <name type="synonym">Ricefield mouse</name>
    <dbReference type="NCBI Taxonomy" id="10089"/>
    <lineage>
        <taxon>Eukaryota</taxon>
        <taxon>Metazoa</taxon>
        <taxon>Chordata</taxon>
        <taxon>Craniata</taxon>
        <taxon>Vertebrata</taxon>
        <taxon>Euteleostomi</taxon>
        <taxon>Mammalia</taxon>
        <taxon>Eutheria</taxon>
        <taxon>Euarchontoglires</taxon>
        <taxon>Glires</taxon>
        <taxon>Rodentia</taxon>
        <taxon>Myomorpha</taxon>
        <taxon>Muroidea</taxon>
        <taxon>Muridae</taxon>
        <taxon>Murinae</taxon>
        <taxon>Mus</taxon>
        <taxon>Mus</taxon>
    </lineage>
</organism>
<feature type="compositionally biased region" description="Basic and acidic residues" evidence="2">
    <location>
        <begin position="90"/>
        <end position="106"/>
    </location>
</feature>
<sequence length="429" mass="48334">MGEHEQVVCCSSDPLLAGLSRDSDDCVSHLCSPPLLAITSWPAKERSKYSPPPGEPGPSLDKSLDCMTHWSRALEPEIVNTASEQAGKSGAREKEWDSEPQPHEDTPCSSSDVNKDHYHDQDLVKRNHCIAKKSLEPSSSKVKVKNTMIIPDSQKLLRCELESLRSQLQAQSKAFEFLNHSVTMLEKESCLQQIKIQQLEEVLSPTSRQGEKYGHKWSTEQELYGALAQGLQGLQKTLKEGEELQRARTTRCLQLLAREIRDSKKFLWEELELVREEVTFIYQKLQDQEDEISENLLNIQKMQKTQVKCRKVLTKMKQQAYDSSSWPEAEGVPTEGNGCCKDDLQKELGDIWSAVHSLQSSIDCLALSMGTRPRASSLRGQKGHQCKSSQCPSWDSDSDWERPFSKSGSYPPGTDPTQPLSIPYHLAHL</sequence>
<keyword evidence="3" id="KW-1185">Reference proteome</keyword>
<reference evidence="4" key="1">
    <citation type="submission" date="2025-08" db="UniProtKB">
        <authorList>
            <consortium name="RefSeq"/>
        </authorList>
    </citation>
    <scope>IDENTIFICATION</scope>
</reference>
<gene>
    <name evidence="4" type="primary">Ccdc159</name>
</gene>
<name>A0A6P5QDS5_MUSCR</name>
<dbReference type="Proteomes" id="UP000515126">
    <property type="component" value="Chromosome 9"/>
</dbReference>
<dbReference type="PANTHER" id="PTHR34533">
    <property type="entry name" value="TRANSMEMBRANE PROTEIN CCDC163"/>
    <property type="match status" value="1"/>
</dbReference>
<keyword evidence="1" id="KW-0175">Coiled coil</keyword>
<dbReference type="GeneID" id="110301507"/>